<dbReference type="EMBL" id="BSXT01004105">
    <property type="protein sequence ID" value="GMF56730.1"/>
    <property type="molecule type" value="Genomic_DNA"/>
</dbReference>
<dbReference type="Proteomes" id="UP001165121">
    <property type="component" value="Unassembled WGS sequence"/>
</dbReference>
<feature type="compositionally biased region" description="Polar residues" evidence="1">
    <location>
        <begin position="46"/>
        <end position="56"/>
    </location>
</feature>
<evidence type="ECO:0000256" key="1">
    <source>
        <dbReference type="SAM" id="MobiDB-lite"/>
    </source>
</evidence>
<dbReference type="AlphaFoldDB" id="A0A9W7D380"/>
<protein>
    <submittedName>
        <fullName evidence="2">Unnamed protein product</fullName>
    </submittedName>
</protein>
<evidence type="ECO:0000313" key="3">
    <source>
        <dbReference type="Proteomes" id="UP001165121"/>
    </source>
</evidence>
<comment type="caution">
    <text evidence="2">The sequence shown here is derived from an EMBL/GenBank/DDBJ whole genome shotgun (WGS) entry which is preliminary data.</text>
</comment>
<feature type="compositionally biased region" description="Acidic residues" evidence="1">
    <location>
        <begin position="98"/>
        <end position="111"/>
    </location>
</feature>
<organism evidence="2 3">
    <name type="scientific">Phytophthora fragariaefolia</name>
    <dbReference type="NCBI Taxonomy" id="1490495"/>
    <lineage>
        <taxon>Eukaryota</taxon>
        <taxon>Sar</taxon>
        <taxon>Stramenopiles</taxon>
        <taxon>Oomycota</taxon>
        <taxon>Peronosporomycetes</taxon>
        <taxon>Peronosporales</taxon>
        <taxon>Peronosporaceae</taxon>
        <taxon>Phytophthora</taxon>
    </lineage>
</organism>
<feature type="region of interest" description="Disordered" evidence="1">
    <location>
        <begin position="29"/>
        <end position="118"/>
    </location>
</feature>
<sequence length="181" mass="19897">MDFCSECMSSTSRLNAGWVASQELTGAASRVRLSERGSSSEEENGAKSQLGSSWHSGMSRIEEGRPTMSSDGPMERQSVVWLPTDHLHPHLTGVGPMDLEEIEEDPDDTGPENEGYDRIEDDSFIDTEAFVTLDDDEEVGFDGMDIIPMIDIPSEGEEDEFEAERVLSRHVVDLVPISASS</sequence>
<name>A0A9W7D380_9STRA</name>
<evidence type="ECO:0000313" key="2">
    <source>
        <dbReference type="EMBL" id="GMF56730.1"/>
    </source>
</evidence>
<dbReference type="OrthoDB" id="104510at2759"/>
<accession>A0A9W7D380</accession>
<proteinExistence type="predicted"/>
<reference evidence="2" key="1">
    <citation type="submission" date="2023-04" db="EMBL/GenBank/DDBJ databases">
        <title>Phytophthora fragariaefolia NBRC 109709.</title>
        <authorList>
            <person name="Ichikawa N."/>
            <person name="Sato H."/>
            <person name="Tonouchi N."/>
        </authorList>
    </citation>
    <scope>NUCLEOTIDE SEQUENCE</scope>
    <source>
        <strain evidence="2">NBRC 109709</strain>
    </source>
</reference>
<keyword evidence="3" id="KW-1185">Reference proteome</keyword>
<gene>
    <name evidence="2" type="ORF">Pfra01_002410000</name>
</gene>